<dbReference type="SMART" id="SM01382">
    <property type="entry name" value="Ribosomal_L2_C"/>
    <property type="match status" value="1"/>
</dbReference>
<dbReference type="InterPro" id="IPR022669">
    <property type="entry name" value="Ribosomal_uL2_C"/>
</dbReference>
<evidence type="ECO:0000259" key="10">
    <source>
        <dbReference type="SMART" id="SM01383"/>
    </source>
</evidence>
<dbReference type="Gene3D" id="4.10.950.10">
    <property type="entry name" value="Ribosomal protein L2, domain 3"/>
    <property type="match status" value="1"/>
</dbReference>
<dbReference type="InterPro" id="IPR012340">
    <property type="entry name" value="NA-bd_OB-fold"/>
</dbReference>
<dbReference type="Gene3D" id="2.30.30.30">
    <property type="match status" value="1"/>
</dbReference>
<dbReference type="Pfam" id="PF03947">
    <property type="entry name" value="Ribosomal_L2_C"/>
    <property type="match status" value="1"/>
</dbReference>
<dbReference type="GO" id="GO:0016740">
    <property type="term" value="F:transferase activity"/>
    <property type="evidence" value="ECO:0007669"/>
    <property type="project" value="InterPro"/>
</dbReference>
<dbReference type="PANTHER" id="PTHR13691">
    <property type="entry name" value="RIBOSOMAL PROTEIN L2"/>
    <property type="match status" value="1"/>
</dbReference>
<evidence type="ECO:0000256" key="2">
    <source>
        <dbReference type="ARBA" id="ARBA00005636"/>
    </source>
</evidence>
<feature type="domain" description="Large ribosomal subunit protein uL2 RNA-binding" evidence="10">
    <location>
        <begin position="45"/>
        <end position="120"/>
    </location>
</feature>
<dbReference type="Pfam" id="PF00181">
    <property type="entry name" value="Ribosomal_L2_N"/>
    <property type="match status" value="1"/>
</dbReference>
<dbReference type="GO" id="GO:0003735">
    <property type="term" value="F:structural constituent of ribosome"/>
    <property type="evidence" value="ECO:0007669"/>
    <property type="project" value="InterPro"/>
</dbReference>
<dbReference type="EMBL" id="KJ410689">
    <property type="protein sequence ID" value="AHX25036.1"/>
    <property type="molecule type" value="Genomic_DNA"/>
</dbReference>
<dbReference type="InterPro" id="IPR002171">
    <property type="entry name" value="Ribosomal_uL2"/>
</dbReference>
<dbReference type="InterPro" id="IPR005880">
    <property type="entry name" value="Ribosomal_uL2_bac/org-type"/>
</dbReference>
<keyword evidence="4" id="KW-0934">Plastid</keyword>
<dbReference type="AlphaFoldDB" id="A0A023PJF3"/>
<feature type="region of interest" description="Disordered" evidence="8">
    <location>
        <begin position="224"/>
        <end position="275"/>
    </location>
</feature>
<feature type="domain" description="Large ribosomal subunit protein uL2 C-terminal" evidence="9">
    <location>
        <begin position="126"/>
        <end position="254"/>
    </location>
</feature>
<keyword evidence="6" id="KW-0687">Ribonucleoprotein</keyword>
<keyword evidence="5 11" id="KW-0689">Ribosomal protein</keyword>
<dbReference type="InterPro" id="IPR022666">
    <property type="entry name" value="Ribosomal_uL2_RNA-bd_dom"/>
</dbReference>
<geneLocation type="mitochondrion" evidence="11"/>
<accession>A0A023PJF3</accession>
<dbReference type="PIRSF" id="PIRSF002158">
    <property type="entry name" value="Ribosomal_L2"/>
    <property type="match status" value="1"/>
</dbReference>
<dbReference type="PANTHER" id="PTHR13691:SF5">
    <property type="entry name" value="LARGE RIBOSOMAL SUBUNIT PROTEIN UL2M"/>
    <property type="match status" value="1"/>
</dbReference>
<dbReference type="InterPro" id="IPR014726">
    <property type="entry name" value="Ribosomal_uL2_dom3"/>
</dbReference>
<dbReference type="InterPro" id="IPR022671">
    <property type="entry name" value="Ribosomal_uL2_CS"/>
</dbReference>
<keyword evidence="3" id="KW-0150">Chloroplast</keyword>
<dbReference type="SUPFAM" id="SSF50104">
    <property type="entry name" value="Translation proteins SH3-like domain"/>
    <property type="match status" value="1"/>
</dbReference>
<evidence type="ECO:0000256" key="1">
    <source>
        <dbReference type="ARBA" id="ARBA00004229"/>
    </source>
</evidence>
<evidence type="ECO:0000259" key="9">
    <source>
        <dbReference type="SMART" id="SM01382"/>
    </source>
</evidence>
<proteinExistence type="inferred from homology"/>
<evidence type="ECO:0000256" key="8">
    <source>
        <dbReference type="SAM" id="MobiDB-lite"/>
    </source>
</evidence>
<dbReference type="SMART" id="SM01383">
    <property type="entry name" value="Ribosomal_L2"/>
    <property type="match status" value="1"/>
</dbReference>
<dbReference type="FunFam" id="2.30.30.30:FF:000001">
    <property type="entry name" value="50S ribosomal protein L2"/>
    <property type="match status" value="1"/>
</dbReference>
<evidence type="ECO:0000313" key="11">
    <source>
        <dbReference type="EMBL" id="AHX25036.1"/>
    </source>
</evidence>
<sequence>MDNLLFKKIKPTTPSQRTFKALKRPKIWTKKSLKSKTSFLIRKFGRNHKGQITIFQKGGGHKKIYRTIDFRRLTTTGIVEAVEYDPFRTAYLARVFDPVKRTHAYILCPKNLCVGALIRSGEEAEIKLGHAMPLHRIPVGSLMHNLSTSKGKRGQYCKAAGTYAQLIQKTKKYARVRLSSGEQRLIHLDCYATLGVVSNENHNLSTIGKAGRNRWRNKRPNVRGVAMNPIDHPHGGGEGKTSGGRPSVTPWGKPTKGSKTSRSRNPLILVSRKKN</sequence>
<dbReference type="Gene3D" id="2.40.50.140">
    <property type="entry name" value="Nucleic acid-binding proteins"/>
    <property type="match status" value="1"/>
</dbReference>
<evidence type="ECO:0000256" key="6">
    <source>
        <dbReference type="ARBA" id="ARBA00023274"/>
    </source>
</evidence>
<evidence type="ECO:0000256" key="7">
    <source>
        <dbReference type="ARBA" id="ARBA00069872"/>
    </source>
</evidence>
<dbReference type="GO" id="GO:0002181">
    <property type="term" value="P:cytoplasmic translation"/>
    <property type="evidence" value="ECO:0007669"/>
    <property type="project" value="TreeGrafter"/>
</dbReference>
<evidence type="ECO:0000256" key="5">
    <source>
        <dbReference type="ARBA" id="ARBA00022980"/>
    </source>
</evidence>
<dbReference type="SUPFAM" id="SSF50249">
    <property type="entry name" value="Nucleic acid-binding proteins"/>
    <property type="match status" value="1"/>
</dbReference>
<dbReference type="GO" id="GO:0015934">
    <property type="term" value="C:large ribosomal subunit"/>
    <property type="evidence" value="ECO:0007669"/>
    <property type="project" value="InterPro"/>
</dbReference>
<comment type="subcellular location">
    <subcellularLocation>
        <location evidence="1">Plastid</location>
        <location evidence="1">Chloroplast</location>
    </subcellularLocation>
</comment>
<keyword evidence="11" id="KW-0496">Mitochondrion</keyword>
<protein>
    <recommendedName>
        <fullName evidence="7">Large ribosomal subunit protein uL2m</fullName>
    </recommendedName>
</protein>
<dbReference type="PROSITE" id="PS00467">
    <property type="entry name" value="RIBOSOMAL_L2"/>
    <property type="match status" value="1"/>
</dbReference>
<dbReference type="GO" id="GO:0003723">
    <property type="term" value="F:RNA binding"/>
    <property type="evidence" value="ECO:0007669"/>
    <property type="project" value="InterPro"/>
</dbReference>
<dbReference type="InterPro" id="IPR014722">
    <property type="entry name" value="Rib_uL2_dom2"/>
</dbReference>
<gene>
    <name evidence="11" type="primary">rpl2</name>
    <name evidence="11" type="ORF">NskMp00228</name>
</gene>
<comment type="similarity">
    <text evidence="2">Belongs to the universal ribosomal protein uL2 family.</text>
</comment>
<evidence type="ECO:0000256" key="4">
    <source>
        <dbReference type="ARBA" id="ARBA00022640"/>
    </source>
</evidence>
<reference evidence="11" key="1">
    <citation type="journal article" date="2014" name="BMC Genomics">
        <title>A pangenomic analysis of the Nannochloropsis organellar genomes reveals novel genetic variations in key metabolic genes.</title>
        <authorList>
            <person name="Starkenburg S.R."/>
            <person name="Kwon K.J."/>
            <person name="Jha R.K."/>
            <person name="McKay C."/>
            <person name="Jacobs M."/>
            <person name="Chertkov O."/>
            <person name="Twary S."/>
            <person name="Rocap G."/>
            <person name="Cattolico R.A."/>
        </authorList>
    </citation>
    <scope>NUCLEOTIDE SEQUENCE</scope>
    <source>
        <strain evidence="11">CCMP1776</strain>
    </source>
</reference>
<dbReference type="FunFam" id="4.10.950.10:FF:000001">
    <property type="entry name" value="50S ribosomal protein L2"/>
    <property type="match status" value="1"/>
</dbReference>
<dbReference type="GO" id="GO:0009507">
    <property type="term" value="C:chloroplast"/>
    <property type="evidence" value="ECO:0007669"/>
    <property type="project" value="UniProtKB-SubCell"/>
</dbReference>
<organism evidence="11">
    <name type="scientific">Microchloropsis salina</name>
    <dbReference type="NCBI Taxonomy" id="2511165"/>
    <lineage>
        <taxon>Eukaryota</taxon>
        <taxon>Sar</taxon>
        <taxon>Stramenopiles</taxon>
        <taxon>Ochrophyta</taxon>
        <taxon>Eustigmatophyceae</taxon>
        <taxon>Eustigmatales</taxon>
        <taxon>Monodopsidaceae</taxon>
        <taxon>Microchloropsis</taxon>
    </lineage>
</organism>
<dbReference type="NCBIfam" id="TIGR01171">
    <property type="entry name" value="rplB_bact"/>
    <property type="match status" value="1"/>
</dbReference>
<evidence type="ECO:0000256" key="3">
    <source>
        <dbReference type="ARBA" id="ARBA00022528"/>
    </source>
</evidence>
<name>A0A023PJF3_9STRA</name>
<dbReference type="InterPro" id="IPR008991">
    <property type="entry name" value="Translation_prot_SH3-like_sf"/>
</dbReference>